<reference evidence="1" key="1">
    <citation type="submission" date="2014-11" db="EMBL/GenBank/DDBJ databases">
        <authorList>
            <person name="Amaro Gonzalez C."/>
        </authorList>
    </citation>
    <scope>NUCLEOTIDE SEQUENCE</scope>
</reference>
<name>A0A0E9WEN9_ANGAN</name>
<sequence length="31" mass="3637">MFMLHLNTVCVCNVYENCNIVLYLCPAYQPQ</sequence>
<protein>
    <submittedName>
        <fullName evidence="1">Uncharacterized protein</fullName>
    </submittedName>
</protein>
<reference evidence="1" key="2">
    <citation type="journal article" date="2015" name="Fish Shellfish Immunol.">
        <title>Early steps in the European eel (Anguilla anguilla)-Vibrio vulnificus interaction in the gills: Role of the RtxA13 toxin.</title>
        <authorList>
            <person name="Callol A."/>
            <person name="Pajuelo D."/>
            <person name="Ebbesson L."/>
            <person name="Teles M."/>
            <person name="MacKenzie S."/>
            <person name="Amaro C."/>
        </authorList>
    </citation>
    <scope>NUCLEOTIDE SEQUENCE</scope>
</reference>
<organism evidence="1">
    <name type="scientific">Anguilla anguilla</name>
    <name type="common">European freshwater eel</name>
    <name type="synonym">Muraena anguilla</name>
    <dbReference type="NCBI Taxonomy" id="7936"/>
    <lineage>
        <taxon>Eukaryota</taxon>
        <taxon>Metazoa</taxon>
        <taxon>Chordata</taxon>
        <taxon>Craniata</taxon>
        <taxon>Vertebrata</taxon>
        <taxon>Euteleostomi</taxon>
        <taxon>Actinopterygii</taxon>
        <taxon>Neopterygii</taxon>
        <taxon>Teleostei</taxon>
        <taxon>Anguilliformes</taxon>
        <taxon>Anguillidae</taxon>
        <taxon>Anguilla</taxon>
    </lineage>
</organism>
<accession>A0A0E9WEN9</accession>
<evidence type="ECO:0000313" key="1">
    <source>
        <dbReference type="EMBL" id="JAH88045.1"/>
    </source>
</evidence>
<proteinExistence type="predicted"/>
<dbReference type="AlphaFoldDB" id="A0A0E9WEN9"/>
<dbReference type="EMBL" id="GBXM01020532">
    <property type="protein sequence ID" value="JAH88045.1"/>
    <property type="molecule type" value="Transcribed_RNA"/>
</dbReference>